<accession>A0A6J6QFL4</accession>
<dbReference type="Pfam" id="PF05656">
    <property type="entry name" value="DUF805"/>
    <property type="match status" value="1"/>
</dbReference>
<dbReference type="InterPro" id="IPR008523">
    <property type="entry name" value="DUF805"/>
</dbReference>
<dbReference type="PANTHER" id="PTHR34980">
    <property type="entry name" value="INNER MEMBRANE PROTEIN-RELATED-RELATED"/>
    <property type="match status" value="1"/>
</dbReference>
<feature type="transmembrane region" description="Helical" evidence="1">
    <location>
        <begin position="26"/>
        <end position="52"/>
    </location>
</feature>
<dbReference type="PANTHER" id="PTHR34980:SF2">
    <property type="entry name" value="INNER MEMBRANE PROTEIN YHAH-RELATED"/>
    <property type="match status" value="1"/>
</dbReference>
<keyword evidence="1" id="KW-0472">Membrane</keyword>
<dbReference type="GO" id="GO:0005886">
    <property type="term" value="C:plasma membrane"/>
    <property type="evidence" value="ECO:0007669"/>
    <property type="project" value="TreeGrafter"/>
</dbReference>
<organism evidence="2">
    <name type="scientific">freshwater metagenome</name>
    <dbReference type="NCBI Taxonomy" id="449393"/>
    <lineage>
        <taxon>unclassified sequences</taxon>
        <taxon>metagenomes</taxon>
        <taxon>ecological metagenomes</taxon>
    </lineage>
</organism>
<gene>
    <name evidence="2" type="ORF">UFOPK2625_00937</name>
</gene>
<feature type="transmembrane region" description="Helical" evidence="1">
    <location>
        <begin position="64"/>
        <end position="90"/>
    </location>
</feature>
<feature type="transmembrane region" description="Helical" evidence="1">
    <location>
        <begin position="102"/>
        <end position="122"/>
    </location>
</feature>
<evidence type="ECO:0000313" key="2">
    <source>
        <dbReference type="EMBL" id="CAB4709566.1"/>
    </source>
</evidence>
<evidence type="ECO:0000256" key="1">
    <source>
        <dbReference type="SAM" id="Phobius"/>
    </source>
</evidence>
<protein>
    <submittedName>
        <fullName evidence="2">Unannotated protein</fullName>
    </submittedName>
</protein>
<proteinExistence type="predicted"/>
<dbReference type="AlphaFoldDB" id="A0A6J6QFL4"/>
<reference evidence="2" key="1">
    <citation type="submission" date="2020-05" db="EMBL/GenBank/DDBJ databases">
        <authorList>
            <person name="Chiriac C."/>
            <person name="Salcher M."/>
            <person name="Ghai R."/>
            <person name="Kavagutti S V."/>
        </authorList>
    </citation>
    <scope>NUCLEOTIDE SEQUENCE</scope>
</reference>
<sequence length="136" mass="14621">MSFAAAVRTCFQKYATFEGRAKRSEFWWWMLFQTLVTGVVALIGVVFMIAAGTGNSGGQVNGPLVVIGGIFYVLAILVGIALLVPTYAVGCRRLHDRGMSGWLQLLTLVPCGNIVLLVFWVMGGTPGANTYGEKTS</sequence>
<name>A0A6J6QFL4_9ZZZZ</name>
<dbReference type="EMBL" id="CAEZXZ010000140">
    <property type="protein sequence ID" value="CAB4709566.1"/>
    <property type="molecule type" value="Genomic_DNA"/>
</dbReference>
<keyword evidence="1" id="KW-1133">Transmembrane helix</keyword>
<keyword evidence="1" id="KW-0812">Transmembrane</keyword>